<evidence type="ECO:0000259" key="1">
    <source>
        <dbReference type="Pfam" id="PF00961"/>
    </source>
</evidence>
<dbReference type="OrthoDB" id="3705528at2759"/>
<dbReference type="Gene3D" id="3.10.28.10">
    <property type="entry name" value="Homing endonucleases"/>
    <property type="match status" value="1"/>
</dbReference>
<feature type="non-terminal residue" evidence="2">
    <location>
        <position position="1"/>
    </location>
</feature>
<protein>
    <recommendedName>
        <fullName evidence="1">Homing endonuclease LAGLIDADG domain-containing protein</fullName>
    </recommendedName>
</protein>
<name>A0A6A6AW82_9PEZI</name>
<reference evidence="2" key="1">
    <citation type="journal article" date="2020" name="Stud. Mycol.">
        <title>101 Dothideomycetes genomes: a test case for predicting lifestyles and emergence of pathogens.</title>
        <authorList>
            <person name="Haridas S."/>
            <person name="Albert R."/>
            <person name="Binder M."/>
            <person name="Bloem J."/>
            <person name="Labutti K."/>
            <person name="Salamov A."/>
            <person name="Andreopoulos B."/>
            <person name="Baker S."/>
            <person name="Barry K."/>
            <person name="Bills G."/>
            <person name="Bluhm B."/>
            <person name="Cannon C."/>
            <person name="Castanera R."/>
            <person name="Culley D."/>
            <person name="Daum C."/>
            <person name="Ezra D."/>
            <person name="Gonzalez J."/>
            <person name="Henrissat B."/>
            <person name="Kuo A."/>
            <person name="Liang C."/>
            <person name="Lipzen A."/>
            <person name="Lutzoni F."/>
            <person name="Magnuson J."/>
            <person name="Mondo S."/>
            <person name="Nolan M."/>
            <person name="Ohm R."/>
            <person name="Pangilinan J."/>
            <person name="Park H.-J."/>
            <person name="Ramirez L."/>
            <person name="Alfaro M."/>
            <person name="Sun H."/>
            <person name="Tritt A."/>
            <person name="Yoshinaga Y."/>
            <person name="Zwiers L.-H."/>
            <person name="Turgeon B."/>
            <person name="Goodwin S."/>
            <person name="Spatafora J."/>
            <person name="Crous P."/>
            <person name="Grigoriev I."/>
        </authorList>
    </citation>
    <scope>NUCLEOTIDE SEQUENCE</scope>
    <source>
        <strain evidence="2">CBS 121167</strain>
    </source>
</reference>
<dbReference type="AlphaFoldDB" id="A0A6A6AW82"/>
<accession>A0A6A6AW82</accession>
<dbReference type="GeneID" id="54293454"/>
<keyword evidence="3" id="KW-1185">Reference proteome</keyword>
<feature type="domain" description="Homing endonuclease LAGLIDADG" evidence="1">
    <location>
        <begin position="4"/>
        <end position="40"/>
    </location>
</feature>
<dbReference type="Pfam" id="PF00961">
    <property type="entry name" value="LAGLIDADG_1"/>
    <property type="match status" value="1"/>
</dbReference>
<dbReference type="GO" id="GO:0004519">
    <property type="term" value="F:endonuclease activity"/>
    <property type="evidence" value="ECO:0007669"/>
    <property type="project" value="InterPro"/>
</dbReference>
<feature type="non-terminal residue" evidence="2">
    <location>
        <position position="51"/>
    </location>
</feature>
<dbReference type="InterPro" id="IPR027434">
    <property type="entry name" value="Homing_endonucl"/>
</dbReference>
<dbReference type="Proteomes" id="UP000799438">
    <property type="component" value="Unassembled WGS sequence"/>
</dbReference>
<dbReference type="EMBL" id="ML995746">
    <property type="protein sequence ID" value="KAF2135077.1"/>
    <property type="molecule type" value="Genomic_DNA"/>
</dbReference>
<dbReference type="SUPFAM" id="SSF55608">
    <property type="entry name" value="Homing endonucleases"/>
    <property type="match status" value="1"/>
</dbReference>
<evidence type="ECO:0000313" key="2">
    <source>
        <dbReference type="EMBL" id="KAF2135077.1"/>
    </source>
</evidence>
<evidence type="ECO:0000313" key="3">
    <source>
        <dbReference type="Proteomes" id="UP000799438"/>
    </source>
</evidence>
<proteinExistence type="predicted"/>
<sequence length="51" mass="6052">DTLVFTISQLSAIETILIPLFEQFPLNTTKYLDFLDFKKAFFMFKNRKTSE</sequence>
<gene>
    <name evidence="2" type="ORF">K452DRAFT_196441</name>
</gene>
<dbReference type="RefSeq" id="XP_033390796.1">
    <property type="nucleotide sequence ID" value="XM_033535958.1"/>
</dbReference>
<organism evidence="2 3">
    <name type="scientific">Aplosporella prunicola CBS 121167</name>
    <dbReference type="NCBI Taxonomy" id="1176127"/>
    <lineage>
        <taxon>Eukaryota</taxon>
        <taxon>Fungi</taxon>
        <taxon>Dikarya</taxon>
        <taxon>Ascomycota</taxon>
        <taxon>Pezizomycotina</taxon>
        <taxon>Dothideomycetes</taxon>
        <taxon>Dothideomycetes incertae sedis</taxon>
        <taxon>Botryosphaeriales</taxon>
        <taxon>Aplosporellaceae</taxon>
        <taxon>Aplosporella</taxon>
    </lineage>
</organism>
<dbReference type="InterPro" id="IPR004860">
    <property type="entry name" value="LAGLIDADG_dom"/>
</dbReference>